<keyword evidence="7 8" id="KW-0472">Membrane</keyword>
<sequence length="329" mass="33454">MTIASVEPEAPTTSRTRRIDPTLLVLPAALVLMVAVFAILSTTFFTVDNLFVILRQSAVLGVAAIGGTMILIAGRLDISQGAIIGASGIVCVALMQAGLPAAIAMLGAVLLGALLGLGNGLLTEGLRIPGFIATLATALVIRGAALFFTGGQSIAAPTTSGFDLLAWVGVGSIGPIPVSVLLVLIAYLVAQFVMRKTAWGMRTYAIGSSARASRTAGIRVRRQAIQIFVVAGALSAVAGVLLAGRLGSGAPSNGTGAEFDIFAAVVLGGTSLFGGRGSVMRSLLGIVFLAVLSNGLVILNVSSYVQGIATGVVLIIALGIDRWRARDDD</sequence>
<feature type="transmembrane region" description="Helical" evidence="8">
    <location>
        <begin position="23"/>
        <end position="47"/>
    </location>
</feature>
<feature type="transmembrane region" description="Helical" evidence="8">
    <location>
        <begin position="164"/>
        <end position="189"/>
    </location>
</feature>
<name>A0ABY4B1Z2_9MICO</name>
<dbReference type="RefSeq" id="WP_243569905.1">
    <property type="nucleotide sequence ID" value="NZ_BAAARD010000002.1"/>
</dbReference>
<keyword evidence="10" id="KW-1185">Reference proteome</keyword>
<feature type="transmembrane region" description="Helical" evidence="8">
    <location>
        <begin position="103"/>
        <end position="122"/>
    </location>
</feature>
<keyword evidence="3" id="KW-1003">Cell membrane</keyword>
<evidence type="ECO:0000256" key="5">
    <source>
        <dbReference type="ARBA" id="ARBA00022692"/>
    </source>
</evidence>
<keyword evidence="4" id="KW-0997">Cell inner membrane</keyword>
<evidence type="ECO:0000256" key="8">
    <source>
        <dbReference type="SAM" id="Phobius"/>
    </source>
</evidence>
<keyword evidence="5 8" id="KW-0812">Transmembrane</keyword>
<feature type="transmembrane region" description="Helical" evidence="8">
    <location>
        <begin position="81"/>
        <end position="97"/>
    </location>
</feature>
<feature type="transmembrane region" description="Helical" evidence="8">
    <location>
        <begin position="282"/>
        <end position="299"/>
    </location>
</feature>
<evidence type="ECO:0000256" key="1">
    <source>
        <dbReference type="ARBA" id="ARBA00004651"/>
    </source>
</evidence>
<evidence type="ECO:0000256" key="6">
    <source>
        <dbReference type="ARBA" id="ARBA00022989"/>
    </source>
</evidence>
<feature type="transmembrane region" description="Helical" evidence="8">
    <location>
        <begin position="53"/>
        <end position="74"/>
    </location>
</feature>
<gene>
    <name evidence="9" type="ORF">MTP13_04465</name>
</gene>
<evidence type="ECO:0000313" key="9">
    <source>
        <dbReference type="EMBL" id="UOE27045.1"/>
    </source>
</evidence>
<evidence type="ECO:0000256" key="7">
    <source>
        <dbReference type="ARBA" id="ARBA00023136"/>
    </source>
</evidence>
<evidence type="ECO:0000256" key="3">
    <source>
        <dbReference type="ARBA" id="ARBA00022475"/>
    </source>
</evidence>
<feature type="transmembrane region" description="Helical" evidence="8">
    <location>
        <begin position="256"/>
        <end position="275"/>
    </location>
</feature>
<dbReference type="PANTHER" id="PTHR32196">
    <property type="entry name" value="ABC TRANSPORTER PERMEASE PROTEIN YPHD-RELATED-RELATED"/>
    <property type="match status" value="1"/>
</dbReference>
<accession>A0ABY4B1Z2</accession>
<reference evidence="9 10" key="1">
    <citation type="submission" date="2022-03" db="EMBL/GenBank/DDBJ databases">
        <title>Agromyces sp. isolated from the gut of P. brevitarsis seulensis larvae.</title>
        <authorList>
            <person name="Won M."/>
            <person name="Kwon S.-W."/>
        </authorList>
    </citation>
    <scope>NUCLEOTIDE SEQUENCE [LARGE SCALE GENOMIC DNA]</scope>
    <source>
        <strain evidence="9 10">KACC 16215</strain>
    </source>
</reference>
<keyword evidence="6 8" id="KW-1133">Transmembrane helix</keyword>
<feature type="transmembrane region" description="Helical" evidence="8">
    <location>
        <begin position="305"/>
        <end position="323"/>
    </location>
</feature>
<dbReference type="EMBL" id="CP094533">
    <property type="protein sequence ID" value="UOE27045.1"/>
    <property type="molecule type" value="Genomic_DNA"/>
</dbReference>
<dbReference type="Pfam" id="PF02653">
    <property type="entry name" value="BPD_transp_2"/>
    <property type="match status" value="1"/>
</dbReference>
<dbReference type="Proteomes" id="UP000831304">
    <property type="component" value="Chromosome"/>
</dbReference>
<organism evidence="9 10">
    <name type="scientific">Agromyces soli</name>
    <dbReference type="NCBI Taxonomy" id="659012"/>
    <lineage>
        <taxon>Bacteria</taxon>
        <taxon>Bacillati</taxon>
        <taxon>Actinomycetota</taxon>
        <taxon>Actinomycetes</taxon>
        <taxon>Micrococcales</taxon>
        <taxon>Microbacteriaceae</taxon>
        <taxon>Agromyces</taxon>
    </lineage>
</organism>
<dbReference type="CDD" id="cd06579">
    <property type="entry name" value="TM_PBP1_transp_AraH_like"/>
    <property type="match status" value="1"/>
</dbReference>
<keyword evidence="2" id="KW-0813">Transport</keyword>
<evidence type="ECO:0000256" key="4">
    <source>
        <dbReference type="ARBA" id="ARBA00022519"/>
    </source>
</evidence>
<protein>
    <submittedName>
        <fullName evidence="9">ABC transporter permease</fullName>
    </submittedName>
</protein>
<feature type="transmembrane region" description="Helical" evidence="8">
    <location>
        <begin position="224"/>
        <end position="244"/>
    </location>
</feature>
<evidence type="ECO:0000256" key="2">
    <source>
        <dbReference type="ARBA" id="ARBA00022448"/>
    </source>
</evidence>
<dbReference type="InterPro" id="IPR001851">
    <property type="entry name" value="ABC_transp_permease"/>
</dbReference>
<evidence type="ECO:0000313" key="10">
    <source>
        <dbReference type="Proteomes" id="UP000831304"/>
    </source>
</evidence>
<proteinExistence type="predicted"/>
<dbReference type="PANTHER" id="PTHR32196:SF21">
    <property type="entry name" value="ABC TRANSPORTER PERMEASE PROTEIN YPHD-RELATED"/>
    <property type="match status" value="1"/>
</dbReference>
<feature type="transmembrane region" description="Helical" evidence="8">
    <location>
        <begin position="129"/>
        <end position="149"/>
    </location>
</feature>
<comment type="subcellular location">
    <subcellularLocation>
        <location evidence="1">Cell membrane</location>
        <topology evidence="1">Multi-pass membrane protein</topology>
    </subcellularLocation>
</comment>